<dbReference type="InterPro" id="IPR011009">
    <property type="entry name" value="Kinase-like_dom_sf"/>
</dbReference>
<evidence type="ECO:0000256" key="2">
    <source>
        <dbReference type="ARBA" id="ARBA00022741"/>
    </source>
</evidence>
<dbReference type="CDD" id="cd00180">
    <property type="entry name" value="PKc"/>
    <property type="match status" value="1"/>
</dbReference>
<dbReference type="SUPFAM" id="SSF56112">
    <property type="entry name" value="Protein kinase-like (PK-like)"/>
    <property type="match status" value="2"/>
</dbReference>
<dbReference type="PANTHER" id="PTHR24348">
    <property type="entry name" value="SERINE/THREONINE-PROTEIN KINASE UNC-51-RELATED"/>
    <property type="match status" value="1"/>
</dbReference>
<dbReference type="Pfam" id="PF00069">
    <property type="entry name" value="Pkinase"/>
    <property type="match status" value="2"/>
</dbReference>
<evidence type="ECO:0000256" key="3">
    <source>
        <dbReference type="ARBA" id="ARBA00022777"/>
    </source>
</evidence>
<dbReference type="GO" id="GO:0000407">
    <property type="term" value="C:phagophore assembly site"/>
    <property type="evidence" value="ECO:0007669"/>
    <property type="project" value="TreeGrafter"/>
</dbReference>
<feature type="domain" description="Protein kinase" evidence="6">
    <location>
        <begin position="21"/>
        <end position="282"/>
    </location>
</feature>
<comment type="caution">
    <text evidence="7">The sequence shown here is derived from an EMBL/GenBank/DDBJ whole genome shotgun (WGS) entry which is preliminary data.</text>
</comment>
<gene>
    <name evidence="7" type="ORF">PPERSA_05723</name>
</gene>
<dbReference type="SMART" id="SM00220">
    <property type="entry name" value="S_TKc"/>
    <property type="match status" value="2"/>
</dbReference>
<dbReference type="InterPro" id="IPR017441">
    <property type="entry name" value="Protein_kinase_ATP_BS"/>
</dbReference>
<dbReference type="Gene3D" id="3.30.200.20">
    <property type="entry name" value="Phosphorylase Kinase, domain 1"/>
    <property type="match status" value="2"/>
</dbReference>
<accession>A0A0V0QI68</accession>
<feature type="domain" description="Protein kinase" evidence="6">
    <location>
        <begin position="318"/>
        <end position="577"/>
    </location>
</feature>
<dbReference type="EMBL" id="LDAU01000161">
    <property type="protein sequence ID" value="KRX01884.1"/>
    <property type="molecule type" value="Genomic_DNA"/>
</dbReference>
<dbReference type="GO" id="GO:0000045">
    <property type="term" value="P:autophagosome assembly"/>
    <property type="evidence" value="ECO:0007669"/>
    <property type="project" value="TreeGrafter"/>
</dbReference>
<keyword evidence="8" id="KW-1185">Reference proteome</keyword>
<evidence type="ECO:0000256" key="5">
    <source>
        <dbReference type="PROSITE-ProRule" id="PRU10141"/>
    </source>
</evidence>
<dbReference type="GO" id="GO:0005524">
    <property type="term" value="F:ATP binding"/>
    <property type="evidence" value="ECO:0007669"/>
    <property type="project" value="UniProtKB-UniRule"/>
</dbReference>
<evidence type="ECO:0000259" key="6">
    <source>
        <dbReference type="PROSITE" id="PS50011"/>
    </source>
</evidence>
<dbReference type="InParanoid" id="A0A0V0QI68"/>
<evidence type="ECO:0000313" key="7">
    <source>
        <dbReference type="EMBL" id="KRX01884.1"/>
    </source>
</evidence>
<reference evidence="7 8" key="1">
    <citation type="journal article" date="2015" name="Sci. Rep.">
        <title>Genome of the facultative scuticociliatosis pathogen Pseudocohnilembus persalinus provides insight into its virulence through horizontal gene transfer.</title>
        <authorList>
            <person name="Xiong J."/>
            <person name="Wang G."/>
            <person name="Cheng J."/>
            <person name="Tian M."/>
            <person name="Pan X."/>
            <person name="Warren A."/>
            <person name="Jiang C."/>
            <person name="Yuan D."/>
            <person name="Miao W."/>
        </authorList>
    </citation>
    <scope>NUCLEOTIDE SEQUENCE [LARGE SCALE GENOMIC DNA]</scope>
    <source>
        <strain evidence="7">36N120E</strain>
    </source>
</reference>
<evidence type="ECO:0000256" key="1">
    <source>
        <dbReference type="ARBA" id="ARBA00022679"/>
    </source>
</evidence>
<proteinExistence type="predicted"/>
<name>A0A0V0QI68_PSEPJ</name>
<dbReference type="PROSITE" id="PS00107">
    <property type="entry name" value="PROTEIN_KINASE_ATP"/>
    <property type="match status" value="1"/>
</dbReference>
<dbReference type="GO" id="GO:0016020">
    <property type="term" value="C:membrane"/>
    <property type="evidence" value="ECO:0007669"/>
    <property type="project" value="TreeGrafter"/>
</dbReference>
<evidence type="ECO:0000313" key="8">
    <source>
        <dbReference type="Proteomes" id="UP000054937"/>
    </source>
</evidence>
<keyword evidence="4 5" id="KW-0067">ATP-binding</keyword>
<dbReference type="OMA" id="QTDEVFY"/>
<evidence type="ECO:0000256" key="4">
    <source>
        <dbReference type="ARBA" id="ARBA00022840"/>
    </source>
</evidence>
<protein>
    <submittedName>
        <fullName evidence="7">Protein kinase-like domain</fullName>
    </submittedName>
</protein>
<dbReference type="PROSITE" id="PS50011">
    <property type="entry name" value="PROTEIN_KINASE_DOM"/>
    <property type="match status" value="2"/>
</dbReference>
<dbReference type="AlphaFoldDB" id="A0A0V0QI68"/>
<feature type="binding site" evidence="5">
    <location>
        <position position="48"/>
    </location>
    <ligand>
        <name>ATP</name>
        <dbReference type="ChEBI" id="CHEBI:30616"/>
    </ligand>
</feature>
<dbReference type="GO" id="GO:0005776">
    <property type="term" value="C:autophagosome"/>
    <property type="evidence" value="ECO:0007669"/>
    <property type="project" value="TreeGrafter"/>
</dbReference>
<organism evidence="7 8">
    <name type="scientific">Pseudocohnilembus persalinus</name>
    <name type="common">Ciliate</name>
    <dbReference type="NCBI Taxonomy" id="266149"/>
    <lineage>
        <taxon>Eukaryota</taxon>
        <taxon>Sar</taxon>
        <taxon>Alveolata</taxon>
        <taxon>Ciliophora</taxon>
        <taxon>Intramacronucleata</taxon>
        <taxon>Oligohymenophorea</taxon>
        <taxon>Scuticociliatia</taxon>
        <taxon>Philasterida</taxon>
        <taxon>Pseudocohnilembidae</taxon>
        <taxon>Pseudocohnilembus</taxon>
    </lineage>
</organism>
<keyword evidence="2 5" id="KW-0547">Nucleotide-binding</keyword>
<dbReference type="InterPro" id="IPR045269">
    <property type="entry name" value="Atg1-like"/>
</dbReference>
<sequence>MEKESQYYKLLVRHEVQLKGYHFEQELGQGQFGVVIKASINGQFYAIKAINKQQFKRIPKLKELTNNEINVLTHIRNQNVLYMKEHFETKSNHYLVTEYCNDGDMGGFLFKLRQNKQLLTENEALGYFTQILNGFQALHERSIVHRDIKLDNILRHKTQNGVLLKIGDLGFAKELKDAQSLTTTALGTAITKAPEIIEKKPYGLEVDLYSCGVILYQLVYGIYPFIAKTEKQLLEKVKQGRIQFNFKGVHVSDELKDMLYKMLQYDRSKRITWSELYEHKLFLKPEVRAMLLNSFRESQLKLHNLIDFYEKQQILTSYQLEGYYEQGIQTNIIDGKSKDGYEVCIKEIQKEQLYQSQKLKESFELMVEISADDESMTHNIINIFEIKDSPDAFYLIQEYCQLRSVGYQIEKLQKSFSEYDTLDIFLQLLNAFKYLHSRNIIHRNLQADHILLQANNQVRLTGLRYIEKINFEQSILSQSIAGTNKYQEDSNQYQQQYDYTQDIYSLGMLMYYMMFKRFPVQKNQLDNIIKNKKIHYINYDDNSIKISELMKNLLSRMLDYRVETRIRFQEIFQHPIFEKYNLKGCHNFNQNFNFYQEIEIKQITIPDLLTESNFSLKVKSLIFPDPPKLFLIHEQSSQIQIPKENNINKNIKNNATNNKNQSADGQIMMVNLQQKSQSFTESTEQDIKDSDIKFCNNKDYILDEQENVQKQIDELQSDSKQGYNPYQNER</sequence>
<dbReference type="Proteomes" id="UP000054937">
    <property type="component" value="Unassembled WGS sequence"/>
</dbReference>
<dbReference type="GO" id="GO:0010506">
    <property type="term" value="P:regulation of autophagy"/>
    <property type="evidence" value="ECO:0007669"/>
    <property type="project" value="InterPro"/>
</dbReference>
<keyword evidence="3 7" id="KW-0418">Kinase</keyword>
<dbReference type="GO" id="GO:0005829">
    <property type="term" value="C:cytosol"/>
    <property type="evidence" value="ECO:0007669"/>
    <property type="project" value="TreeGrafter"/>
</dbReference>
<dbReference type="InterPro" id="IPR000719">
    <property type="entry name" value="Prot_kinase_dom"/>
</dbReference>
<dbReference type="PANTHER" id="PTHR24348:SF22">
    <property type="entry name" value="NON-SPECIFIC SERINE_THREONINE PROTEIN KINASE"/>
    <property type="match status" value="1"/>
</dbReference>
<keyword evidence="1" id="KW-0808">Transferase</keyword>
<dbReference type="GO" id="GO:0004674">
    <property type="term" value="F:protein serine/threonine kinase activity"/>
    <property type="evidence" value="ECO:0007669"/>
    <property type="project" value="InterPro"/>
</dbReference>
<dbReference type="Gene3D" id="1.10.510.10">
    <property type="entry name" value="Transferase(Phosphotransferase) domain 1"/>
    <property type="match status" value="2"/>
</dbReference>